<gene>
    <name evidence="5" type="ORF">EDD42_3428</name>
</gene>
<dbReference type="InterPro" id="IPR036388">
    <property type="entry name" value="WH-like_DNA-bd_sf"/>
</dbReference>
<evidence type="ECO:0000256" key="1">
    <source>
        <dbReference type="ARBA" id="ARBA00023015"/>
    </source>
</evidence>
<dbReference type="InterPro" id="IPR039422">
    <property type="entry name" value="MarR/SlyA-like"/>
</dbReference>
<dbReference type="PRINTS" id="PR00598">
    <property type="entry name" value="HTHMARR"/>
</dbReference>
<dbReference type="PANTHER" id="PTHR33164:SF104">
    <property type="entry name" value="TRANSCRIPTIONAL REGULATORY PROTEIN"/>
    <property type="match status" value="1"/>
</dbReference>
<sequence length="166" mass="18346">MAKGDDDDVDIVIDAWANALPDVDFAPLDVVSRLRRLVPHLQEVRRLSFAASNLRPWEFEFLSILRQHGADGLTPSMLATRLGITSGNLASQLDRLAARSLVARQKNEADGRSKIVVLTTLGQQRVDEAMRRLVDDENAMLAGLSHEQVAVLIESLRVIGAALERR</sequence>
<comment type="caution">
    <text evidence="5">The sequence shown here is derived from an EMBL/GenBank/DDBJ whole genome shotgun (WGS) entry which is preliminary data.</text>
</comment>
<dbReference type="EMBL" id="RKHL01000001">
    <property type="protein sequence ID" value="ROR83317.1"/>
    <property type="molecule type" value="Genomic_DNA"/>
</dbReference>
<dbReference type="Proteomes" id="UP000266915">
    <property type="component" value="Unassembled WGS sequence"/>
</dbReference>
<dbReference type="SUPFAM" id="SSF46785">
    <property type="entry name" value="Winged helix' DNA-binding domain"/>
    <property type="match status" value="1"/>
</dbReference>
<dbReference type="RefSeq" id="WP_064295883.1">
    <property type="nucleotide sequence ID" value="NZ_FXAP01000002.1"/>
</dbReference>
<dbReference type="SMART" id="SM00347">
    <property type="entry name" value="HTH_MARR"/>
    <property type="match status" value="1"/>
</dbReference>
<keyword evidence="2 5" id="KW-0238">DNA-binding</keyword>
<evidence type="ECO:0000256" key="3">
    <source>
        <dbReference type="ARBA" id="ARBA00023163"/>
    </source>
</evidence>
<accession>A0A3N2C767</accession>
<dbReference type="AlphaFoldDB" id="A0A3N2C767"/>
<reference evidence="5 6" key="1">
    <citation type="submission" date="2018-11" db="EMBL/GenBank/DDBJ databases">
        <title>Sequencing the genomes of 1000 actinobacteria strains.</title>
        <authorList>
            <person name="Klenk H.-P."/>
        </authorList>
    </citation>
    <scope>NUCLEOTIDE SEQUENCE [LARGE SCALE GENOMIC DNA]</scope>
    <source>
        <strain evidence="5 6">DSM 14012</strain>
    </source>
</reference>
<dbReference type="InterPro" id="IPR023187">
    <property type="entry name" value="Tscrpt_reg_MarR-type_CS"/>
</dbReference>
<evidence type="ECO:0000313" key="5">
    <source>
        <dbReference type="EMBL" id="ROR83317.1"/>
    </source>
</evidence>
<dbReference type="Pfam" id="PF12802">
    <property type="entry name" value="MarR_2"/>
    <property type="match status" value="1"/>
</dbReference>
<keyword evidence="6" id="KW-1185">Reference proteome</keyword>
<dbReference type="GO" id="GO:0003700">
    <property type="term" value="F:DNA-binding transcription factor activity"/>
    <property type="evidence" value="ECO:0007669"/>
    <property type="project" value="InterPro"/>
</dbReference>
<dbReference type="GO" id="GO:0006950">
    <property type="term" value="P:response to stress"/>
    <property type="evidence" value="ECO:0007669"/>
    <property type="project" value="TreeGrafter"/>
</dbReference>
<dbReference type="PROSITE" id="PS01117">
    <property type="entry name" value="HTH_MARR_1"/>
    <property type="match status" value="1"/>
</dbReference>
<evidence type="ECO:0000259" key="4">
    <source>
        <dbReference type="PROSITE" id="PS50995"/>
    </source>
</evidence>
<dbReference type="PROSITE" id="PS50995">
    <property type="entry name" value="HTH_MARR_2"/>
    <property type="match status" value="1"/>
</dbReference>
<dbReference type="InterPro" id="IPR036390">
    <property type="entry name" value="WH_DNA-bd_sf"/>
</dbReference>
<dbReference type="InterPro" id="IPR000835">
    <property type="entry name" value="HTH_MarR-typ"/>
</dbReference>
<feature type="domain" description="HTH marR-type" evidence="4">
    <location>
        <begin position="27"/>
        <end position="161"/>
    </location>
</feature>
<dbReference type="PANTHER" id="PTHR33164">
    <property type="entry name" value="TRANSCRIPTIONAL REGULATOR, MARR FAMILY"/>
    <property type="match status" value="1"/>
</dbReference>
<evidence type="ECO:0000256" key="2">
    <source>
        <dbReference type="ARBA" id="ARBA00023125"/>
    </source>
</evidence>
<dbReference type="GO" id="GO:0003677">
    <property type="term" value="F:DNA binding"/>
    <property type="evidence" value="ECO:0007669"/>
    <property type="project" value="UniProtKB-KW"/>
</dbReference>
<dbReference type="Gene3D" id="1.10.10.10">
    <property type="entry name" value="Winged helix-like DNA-binding domain superfamily/Winged helix DNA-binding domain"/>
    <property type="match status" value="1"/>
</dbReference>
<organism evidence="5 6">
    <name type="scientific">Plantibacter flavus</name>
    <dbReference type="NCBI Taxonomy" id="150123"/>
    <lineage>
        <taxon>Bacteria</taxon>
        <taxon>Bacillati</taxon>
        <taxon>Actinomycetota</taxon>
        <taxon>Actinomycetes</taxon>
        <taxon>Micrococcales</taxon>
        <taxon>Microbacteriaceae</taxon>
        <taxon>Plantibacter</taxon>
    </lineage>
</organism>
<keyword evidence="3" id="KW-0804">Transcription</keyword>
<keyword evidence="1" id="KW-0805">Transcription regulation</keyword>
<protein>
    <submittedName>
        <fullName evidence="5">DNA-binding MarR family transcriptional regulator</fullName>
    </submittedName>
</protein>
<name>A0A3N2C767_9MICO</name>
<proteinExistence type="predicted"/>
<evidence type="ECO:0000313" key="6">
    <source>
        <dbReference type="Proteomes" id="UP000266915"/>
    </source>
</evidence>